<comment type="caution">
    <text evidence="2">The sequence shown here is derived from an EMBL/GenBank/DDBJ whole genome shotgun (WGS) entry which is preliminary data.</text>
</comment>
<name>A0ABS1ERZ9_9CLOT</name>
<evidence type="ECO:0000313" key="2">
    <source>
        <dbReference type="EMBL" id="MBK1812105.1"/>
    </source>
</evidence>
<protein>
    <recommendedName>
        <fullName evidence="4">Lipoprotein</fullName>
    </recommendedName>
</protein>
<proteinExistence type="predicted"/>
<sequence length="209" mass="23420">MGIIKRFASILLIVMFATITAVGCSNRAETSRKVVVNKKEQLQNNKSNNSNNISTDSNVQAFTEKEIQELSDNTKVQEMINPIIAGFIQALYNCTPSTLEQAFDKMSTYSGFNNGAAFGDRTDTFRNSMKNYTQKLISYHIDKSEIGIFVTSKDGSKTYYGSNQTIIVNYTENGINKIDKVKLTLAHNVKGDKTFKITDIDIQEQLNLK</sequence>
<dbReference type="Proteomes" id="UP000596739">
    <property type="component" value="Unassembled WGS sequence"/>
</dbReference>
<organism evidence="2 3">
    <name type="scientific">Clostridium yunnanense</name>
    <dbReference type="NCBI Taxonomy" id="2800325"/>
    <lineage>
        <taxon>Bacteria</taxon>
        <taxon>Bacillati</taxon>
        <taxon>Bacillota</taxon>
        <taxon>Clostridia</taxon>
        <taxon>Eubacteriales</taxon>
        <taxon>Clostridiaceae</taxon>
        <taxon>Clostridium</taxon>
    </lineage>
</organism>
<dbReference type="EMBL" id="JAENHN010000045">
    <property type="protein sequence ID" value="MBK1812105.1"/>
    <property type="molecule type" value="Genomic_DNA"/>
</dbReference>
<dbReference type="RefSeq" id="WP_200270980.1">
    <property type="nucleotide sequence ID" value="NZ_JAENHN010000045.1"/>
</dbReference>
<keyword evidence="1" id="KW-0732">Signal</keyword>
<evidence type="ECO:0000256" key="1">
    <source>
        <dbReference type="SAM" id="SignalP"/>
    </source>
</evidence>
<feature type="chain" id="PRO_5047329245" description="Lipoprotein" evidence="1">
    <location>
        <begin position="24"/>
        <end position="209"/>
    </location>
</feature>
<evidence type="ECO:0000313" key="3">
    <source>
        <dbReference type="Proteomes" id="UP000596739"/>
    </source>
</evidence>
<accession>A0ABS1ERZ9</accession>
<evidence type="ECO:0008006" key="4">
    <source>
        <dbReference type="Google" id="ProtNLM"/>
    </source>
</evidence>
<gene>
    <name evidence="2" type="ORF">JHL18_15895</name>
</gene>
<feature type="signal peptide" evidence="1">
    <location>
        <begin position="1"/>
        <end position="23"/>
    </location>
</feature>
<dbReference type="PROSITE" id="PS51257">
    <property type="entry name" value="PROKAR_LIPOPROTEIN"/>
    <property type="match status" value="1"/>
</dbReference>
<reference evidence="3" key="1">
    <citation type="submission" date="2021-01" db="EMBL/GenBank/DDBJ databases">
        <title>Genome public.</title>
        <authorList>
            <person name="Liu C."/>
            <person name="Sun Q."/>
        </authorList>
    </citation>
    <scope>NUCLEOTIDE SEQUENCE [LARGE SCALE GENOMIC DNA]</scope>
    <source>
        <strain evidence="3">YIM B02505</strain>
    </source>
</reference>
<keyword evidence="3" id="KW-1185">Reference proteome</keyword>